<dbReference type="STRING" id="1908205.BKG60_26990"/>
<organism evidence="1 2">
    <name type="scientific">Mycobacterium syngnathidarum</name>
    <dbReference type="NCBI Taxonomy" id="1908205"/>
    <lineage>
        <taxon>Bacteria</taxon>
        <taxon>Bacillati</taxon>
        <taxon>Actinomycetota</taxon>
        <taxon>Actinomycetes</taxon>
        <taxon>Mycobacteriales</taxon>
        <taxon>Mycobacteriaceae</taxon>
        <taxon>Mycobacterium</taxon>
    </lineage>
</organism>
<evidence type="ECO:0000313" key="2">
    <source>
        <dbReference type="Proteomes" id="UP000179636"/>
    </source>
</evidence>
<reference evidence="1 2" key="1">
    <citation type="submission" date="2016-10" db="EMBL/GenBank/DDBJ databases">
        <title>Evaluation of Human, Animal and Environmental Mycobacterium chelonae Isolates by Core Genome Phylogenomic Analysis, Targeted Gene Comparison, and Anti-microbial Susceptibility Patterns: A Tale of Mistaken Identities.</title>
        <authorList>
            <person name="Fogelson S.B."/>
            <person name="Camus A.C."/>
            <person name="Lorenz W."/>
            <person name="Vasireddy R."/>
            <person name="Vasireddy S."/>
            <person name="Smith T."/>
            <person name="Brown-Elliott B.A."/>
            <person name="Wallace R.J.Jr."/>
            <person name="Hasan N.A."/>
            <person name="Reischl U."/>
            <person name="Sanchez S."/>
        </authorList>
    </citation>
    <scope>NUCLEOTIDE SEQUENCE [LARGE SCALE GENOMIC DNA]</scope>
    <source>
        <strain evidence="1 2">24999</strain>
    </source>
</reference>
<gene>
    <name evidence="1" type="ORF">BKG61_07955</name>
</gene>
<dbReference type="Proteomes" id="UP000179636">
    <property type="component" value="Unassembled WGS sequence"/>
</dbReference>
<dbReference type="InterPro" id="IPR024520">
    <property type="entry name" value="DUF3558"/>
</dbReference>
<name>A0A1S1KID3_9MYCO</name>
<evidence type="ECO:0000313" key="1">
    <source>
        <dbReference type="EMBL" id="OHU05857.1"/>
    </source>
</evidence>
<protein>
    <submittedName>
        <fullName evidence="1">LprB protein</fullName>
    </submittedName>
</protein>
<keyword evidence="2" id="KW-1185">Reference proteome</keyword>
<dbReference type="AlphaFoldDB" id="A0A1S1KID3"/>
<sequence>MVGIAAGIALAACTPTEPASTSGPVARGDGFHGTDCNGVTDADIADAVGSSMFTKAVVSDTGCFWQENSVLGTFGAGMGISTWWYRGSDMDTERTLETRAGRTLTELSIDGHQGFRASDPNVCSVYVAKGRDVITWSIQTMNPATLPDLCQVTEKLARLSQGRVN</sequence>
<dbReference type="RefSeq" id="WP_070944373.1">
    <property type="nucleotide sequence ID" value="NZ_MLHV01000005.1"/>
</dbReference>
<dbReference type="EMBL" id="MLHV01000005">
    <property type="protein sequence ID" value="OHU05857.1"/>
    <property type="molecule type" value="Genomic_DNA"/>
</dbReference>
<dbReference type="Pfam" id="PF12079">
    <property type="entry name" value="DUF3558"/>
    <property type="match status" value="1"/>
</dbReference>
<dbReference type="OrthoDB" id="4714183at2"/>
<proteinExistence type="predicted"/>
<accession>A0A1S1KID3</accession>
<comment type="caution">
    <text evidence="1">The sequence shown here is derived from an EMBL/GenBank/DDBJ whole genome shotgun (WGS) entry which is preliminary data.</text>
</comment>